<gene>
    <name evidence="1" type="ORF">H6G06_18740</name>
</gene>
<name>A0A926WLQ3_9NOST</name>
<sequence>MNNMQNPSKFCFSTLALGKNYRALALELAKDLAQFAPNIPFVILTDNPQDFQEMSNVLAFPHQQQSIGCYHDKLFVIEKGLSLFNSCIFMDADMRILAPITDALNWQPGITAKIAWHNIVKHNKNPREIEIFQKVAQKFNLQLEDITFVHECLFVVTRDEGREIDFIETWKRMAAYCELNKYYRGEGHSIGLAAAKSGLKIRTDSMEYISFFKDKLEWQKIKNGETDIQEKSVYIQRQKELEYPQISLFERVIKKLFKIIMYLYRSIKLKIYSLTDIRFFYG</sequence>
<dbReference type="InterPro" id="IPR029044">
    <property type="entry name" value="Nucleotide-diphossugar_trans"/>
</dbReference>
<organism evidence="1 2">
    <name type="scientific">Anabaena sphaerica FACHB-251</name>
    <dbReference type="NCBI Taxonomy" id="2692883"/>
    <lineage>
        <taxon>Bacteria</taxon>
        <taxon>Bacillati</taxon>
        <taxon>Cyanobacteriota</taxon>
        <taxon>Cyanophyceae</taxon>
        <taxon>Nostocales</taxon>
        <taxon>Nostocaceae</taxon>
        <taxon>Anabaena</taxon>
    </lineage>
</organism>
<protein>
    <submittedName>
        <fullName evidence="1">Uncharacterized protein</fullName>
    </submittedName>
</protein>
<dbReference type="Proteomes" id="UP000662185">
    <property type="component" value="Unassembled WGS sequence"/>
</dbReference>
<keyword evidence="2" id="KW-1185">Reference proteome</keyword>
<comment type="caution">
    <text evidence="1">The sequence shown here is derived from an EMBL/GenBank/DDBJ whole genome shotgun (WGS) entry which is preliminary data.</text>
</comment>
<dbReference type="AlphaFoldDB" id="A0A926WLQ3"/>
<reference evidence="2" key="1">
    <citation type="journal article" date="2020" name="ISME J.">
        <title>Comparative genomics reveals insights into cyanobacterial evolution and habitat adaptation.</title>
        <authorList>
            <person name="Chen M.Y."/>
            <person name="Teng W.K."/>
            <person name="Zhao L."/>
            <person name="Hu C.X."/>
            <person name="Zhou Y.K."/>
            <person name="Han B.P."/>
            <person name="Song L.R."/>
            <person name="Shu W.S."/>
        </authorList>
    </citation>
    <scope>NUCLEOTIDE SEQUENCE [LARGE SCALE GENOMIC DNA]</scope>
    <source>
        <strain evidence="2">FACHB-251</strain>
    </source>
</reference>
<dbReference type="SUPFAM" id="SSF53448">
    <property type="entry name" value="Nucleotide-diphospho-sugar transferases"/>
    <property type="match status" value="1"/>
</dbReference>
<accession>A0A926WLQ3</accession>
<proteinExistence type="predicted"/>
<dbReference type="EMBL" id="JACJQU010000012">
    <property type="protein sequence ID" value="MBD2295453.1"/>
    <property type="molecule type" value="Genomic_DNA"/>
</dbReference>
<evidence type="ECO:0000313" key="2">
    <source>
        <dbReference type="Proteomes" id="UP000662185"/>
    </source>
</evidence>
<evidence type="ECO:0000313" key="1">
    <source>
        <dbReference type="EMBL" id="MBD2295453.1"/>
    </source>
</evidence>